<reference evidence="4" key="1">
    <citation type="submission" date="2022-01" db="EMBL/GenBank/DDBJ databases">
        <authorList>
            <person name="King R."/>
        </authorList>
    </citation>
    <scope>NUCLEOTIDE SEQUENCE</scope>
</reference>
<dbReference type="GO" id="GO:0005615">
    <property type="term" value="C:extracellular space"/>
    <property type="evidence" value="ECO:0007669"/>
    <property type="project" value="TreeGrafter"/>
</dbReference>
<gene>
    <name evidence="4" type="ORF">CEUTPL_LOCUS9961</name>
</gene>
<accession>A0A9N9MQH8</accession>
<dbReference type="AlphaFoldDB" id="A0A9N9MQH8"/>
<dbReference type="PROSITE" id="PS00233">
    <property type="entry name" value="CHIT_BIND_RR_1"/>
    <property type="match status" value="1"/>
</dbReference>
<dbReference type="InterPro" id="IPR031311">
    <property type="entry name" value="CHIT_BIND_RR_consensus"/>
</dbReference>
<dbReference type="Proteomes" id="UP001152799">
    <property type="component" value="Chromosome 5"/>
</dbReference>
<dbReference type="PANTHER" id="PTHR12236">
    <property type="entry name" value="STRUCTURAL CONTITUENT OF CUTICLE"/>
    <property type="match status" value="1"/>
</dbReference>
<dbReference type="GO" id="GO:0031012">
    <property type="term" value="C:extracellular matrix"/>
    <property type="evidence" value="ECO:0007669"/>
    <property type="project" value="TreeGrafter"/>
</dbReference>
<evidence type="ECO:0000256" key="2">
    <source>
        <dbReference type="PROSITE-ProRule" id="PRU00497"/>
    </source>
</evidence>
<dbReference type="PROSITE" id="PS51155">
    <property type="entry name" value="CHIT_BIND_RR_2"/>
    <property type="match status" value="1"/>
</dbReference>
<dbReference type="PRINTS" id="PR00947">
    <property type="entry name" value="CUTICLE"/>
</dbReference>
<dbReference type="InterPro" id="IPR051217">
    <property type="entry name" value="Insect_Cuticle_Struc_Prot"/>
</dbReference>
<feature type="region of interest" description="Disordered" evidence="3">
    <location>
        <begin position="232"/>
        <end position="254"/>
    </location>
</feature>
<feature type="compositionally biased region" description="Polar residues" evidence="3">
    <location>
        <begin position="243"/>
        <end position="252"/>
    </location>
</feature>
<protein>
    <recommendedName>
        <fullName evidence="6">Cuticle protein</fullName>
    </recommendedName>
</protein>
<evidence type="ECO:0000313" key="5">
    <source>
        <dbReference type="Proteomes" id="UP001152799"/>
    </source>
</evidence>
<dbReference type="InterPro" id="IPR000618">
    <property type="entry name" value="Insect_cuticle"/>
</dbReference>
<dbReference type="PANTHER" id="PTHR12236:SF95">
    <property type="entry name" value="CUTICULAR PROTEIN 76BD, ISOFORM C-RELATED"/>
    <property type="match status" value="1"/>
</dbReference>
<dbReference type="EMBL" id="OU892281">
    <property type="protein sequence ID" value="CAG9769451.1"/>
    <property type="molecule type" value="Genomic_DNA"/>
</dbReference>
<evidence type="ECO:0008006" key="6">
    <source>
        <dbReference type="Google" id="ProtNLM"/>
    </source>
</evidence>
<evidence type="ECO:0000256" key="1">
    <source>
        <dbReference type="ARBA" id="ARBA00022460"/>
    </source>
</evidence>
<dbReference type="GO" id="GO:0042302">
    <property type="term" value="F:structural constituent of cuticle"/>
    <property type="evidence" value="ECO:0007669"/>
    <property type="project" value="UniProtKB-UniRule"/>
</dbReference>
<sequence length="321" mass="34160">MQQCNNNESNFLYKQMWPIFSSVFGAHLQVKMASKFVVFACFVAYVRAGDLIQQPLQPLAQIRYAPTAPIISKSTIYHTAAPAQAIAYHAPAPLAYQAPAPLAYHAPAPIAYQAQAPLAYHAPAQLAYHAPAQLAYHAPAPLAYHAPAQLAYHAPAPLVKQISPAAFSYAPTISYSAPLVKAVSHGPAVISSQAPALVKAVAPALVKAQPAEEYDPNPQYSFGYDVQDSLTGDVKSQSETRNGDSVQGSYSLNEPDGTRRIVDYTADPVNGFNAVVRKEPQVQKAIIAQPAKIAAPLPLAAAHYAAPLAAYHAPAQAIIAH</sequence>
<keyword evidence="1 2" id="KW-0193">Cuticle</keyword>
<keyword evidence="5" id="KW-1185">Reference proteome</keyword>
<evidence type="ECO:0000256" key="3">
    <source>
        <dbReference type="SAM" id="MobiDB-lite"/>
    </source>
</evidence>
<organism evidence="4 5">
    <name type="scientific">Ceutorhynchus assimilis</name>
    <name type="common">cabbage seed weevil</name>
    <dbReference type="NCBI Taxonomy" id="467358"/>
    <lineage>
        <taxon>Eukaryota</taxon>
        <taxon>Metazoa</taxon>
        <taxon>Ecdysozoa</taxon>
        <taxon>Arthropoda</taxon>
        <taxon>Hexapoda</taxon>
        <taxon>Insecta</taxon>
        <taxon>Pterygota</taxon>
        <taxon>Neoptera</taxon>
        <taxon>Endopterygota</taxon>
        <taxon>Coleoptera</taxon>
        <taxon>Polyphaga</taxon>
        <taxon>Cucujiformia</taxon>
        <taxon>Curculionidae</taxon>
        <taxon>Ceutorhynchinae</taxon>
        <taxon>Ceutorhynchus</taxon>
    </lineage>
</organism>
<dbReference type="Pfam" id="PF00379">
    <property type="entry name" value="Chitin_bind_4"/>
    <property type="match status" value="1"/>
</dbReference>
<name>A0A9N9MQH8_9CUCU</name>
<evidence type="ECO:0000313" key="4">
    <source>
        <dbReference type="EMBL" id="CAG9769451.1"/>
    </source>
</evidence>
<dbReference type="OrthoDB" id="10071059at2759"/>
<proteinExistence type="predicted"/>